<sequence length="447" mass="49746">MSDKLRPSLSTLGAKVKELSEQLEQLYKDAKAPVPTLAADSPASTFTGEIFVVKQKLADAMNDLNIISQGPNESVFNYCHNVIPDVAALNIINHFDFWSAVPLEGTATVGDVAKKTQLPEEVVQRVIEHVTTLRYFAYTNPSIPKTSKIQHTSRSAALAKSFGLRALVTSTIQDCGPPMLVMPEALEKYSLGQQSLTRDVDKTAFALAHSGGEVFGKYGTVWDYLEHDGNGEKKGWRQRNFNGWMQYIKEIFGTDAVLLEAVDWKTAGEATVVDVGGSGGHDAFGLAEAFPNLKVIVEDLAESKPVFETNIPKGLTSRVSFQQHNFFEPQPIQADFYLFKFIFHDWPDKESIAILQALRPALKPGAKVIFVDYVGKQGEFDASLPRSIHQFGTSTDLRMMALFNHEERPTDAWRDIFRRADERFEVASVKANPLTYIVVIEAVWRGE</sequence>
<reference evidence="5" key="1">
    <citation type="journal article" date="2020" name="Stud. Mycol.">
        <title>101 Dothideomycetes genomes: a test case for predicting lifestyles and emergence of pathogens.</title>
        <authorList>
            <person name="Haridas S."/>
            <person name="Albert R."/>
            <person name="Binder M."/>
            <person name="Bloem J."/>
            <person name="Labutti K."/>
            <person name="Salamov A."/>
            <person name="Andreopoulos B."/>
            <person name="Baker S."/>
            <person name="Barry K."/>
            <person name="Bills G."/>
            <person name="Bluhm B."/>
            <person name="Cannon C."/>
            <person name="Castanera R."/>
            <person name="Culley D."/>
            <person name="Daum C."/>
            <person name="Ezra D."/>
            <person name="Gonzalez J."/>
            <person name="Henrissat B."/>
            <person name="Kuo A."/>
            <person name="Liang C."/>
            <person name="Lipzen A."/>
            <person name="Lutzoni F."/>
            <person name="Magnuson J."/>
            <person name="Mondo S."/>
            <person name="Nolan M."/>
            <person name="Ohm R."/>
            <person name="Pangilinan J."/>
            <person name="Park H.-J."/>
            <person name="Ramirez L."/>
            <person name="Alfaro M."/>
            <person name="Sun H."/>
            <person name="Tritt A."/>
            <person name="Yoshinaga Y."/>
            <person name="Zwiers L.-H."/>
            <person name="Turgeon B."/>
            <person name="Goodwin S."/>
            <person name="Spatafora J."/>
            <person name="Crous P."/>
            <person name="Grigoriev I."/>
        </authorList>
    </citation>
    <scope>NUCLEOTIDE SEQUENCE</scope>
    <source>
        <strain evidence="5">CBS 627.86</strain>
    </source>
</reference>
<keyword evidence="3" id="KW-0949">S-adenosyl-L-methionine</keyword>
<dbReference type="CDD" id="cd02440">
    <property type="entry name" value="AdoMet_MTases"/>
    <property type="match status" value="1"/>
</dbReference>
<evidence type="ECO:0000259" key="4">
    <source>
        <dbReference type="Pfam" id="PF00891"/>
    </source>
</evidence>
<name>A0A6A5YRN2_9PLEO</name>
<evidence type="ECO:0000256" key="3">
    <source>
        <dbReference type="ARBA" id="ARBA00022691"/>
    </source>
</evidence>
<accession>A0A6A5YRN2</accession>
<gene>
    <name evidence="5" type="ORF">BDV96DRAFT_501969</name>
</gene>
<dbReference type="PANTHER" id="PTHR43712:SF12">
    <property type="entry name" value="STERIGMATOCYSTIN 8-O-METHYLTRANSFERASE"/>
    <property type="match status" value="1"/>
</dbReference>
<organism evidence="5 6">
    <name type="scientific">Lophiotrema nucula</name>
    <dbReference type="NCBI Taxonomy" id="690887"/>
    <lineage>
        <taxon>Eukaryota</taxon>
        <taxon>Fungi</taxon>
        <taxon>Dikarya</taxon>
        <taxon>Ascomycota</taxon>
        <taxon>Pezizomycotina</taxon>
        <taxon>Dothideomycetes</taxon>
        <taxon>Pleosporomycetidae</taxon>
        <taxon>Pleosporales</taxon>
        <taxon>Lophiotremataceae</taxon>
        <taxon>Lophiotrema</taxon>
    </lineage>
</organism>
<evidence type="ECO:0000256" key="2">
    <source>
        <dbReference type="ARBA" id="ARBA00022679"/>
    </source>
</evidence>
<protein>
    <submittedName>
        <fullName evidence="5">S-adenosyl-L-methionine-dependent methyltransferase</fullName>
    </submittedName>
</protein>
<keyword evidence="1 5" id="KW-0489">Methyltransferase</keyword>
<dbReference type="PROSITE" id="PS51683">
    <property type="entry name" value="SAM_OMT_II"/>
    <property type="match status" value="1"/>
</dbReference>
<dbReference type="GO" id="GO:0008171">
    <property type="term" value="F:O-methyltransferase activity"/>
    <property type="evidence" value="ECO:0007669"/>
    <property type="project" value="InterPro"/>
</dbReference>
<dbReference type="EMBL" id="ML977340">
    <property type="protein sequence ID" value="KAF2109815.1"/>
    <property type="molecule type" value="Genomic_DNA"/>
</dbReference>
<dbReference type="InterPro" id="IPR029063">
    <property type="entry name" value="SAM-dependent_MTases_sf"/>
</dbReference>
<keyword evidence="2 5" id="KW-0808">Transferase</keyword>
<evidence type="ECO:0000313" key="5">
    <source>
        <dbReference type="EMBL" id="KAF2109815.1"/>
    </source>
</evidence>
<dbReference type="Proteomes" id="UP000799770">
    <property type="component" value="Unassembled WGS sequence"/>
</dbReference>
<evidence type="ECO:0000313" key="6">
    <source>
        <dbReference type="Proteomes" id="UP000799770"/>
    </source>
</evidence>
<keyword evidence="6" id="KW-1185">Reference proteome</keyword>
<evidence type="ECO:0000256" key="1">
    <source>
        <dbReference type="ARBA" id="ARBA00022603"/>
    </source>
</evidence>
<feature type="domain" description="O-methyltransferase C-terminal" evidence="4">
    <location>
        <begin position="238"/>
        <end position="420"/>
    </location>
</feature>
<dbReference type="InterPro" id="IPR016461">
    <property type="entry name" value="COMT-like"/>
</dbReference>
<dbReference type="GO" id="GO:0032259">
    <property type="term" value="P:methylation"/>
    <property type="evidence" value="ECO:0007669"/>
    <property type="project" value="UniProtKB-KW"/>
</dbReference>
<dbReference type="OrthoDB" id="1606438at2759"/>
<dbReference type="InterPro" id="IPR001077">
    <property type="entry name" value="COMT_C"/>
</dbReference>
<proteinExistence type="predicted"/>
<dbReference type="AlphaFoldDB" id="A0A6A5YRN2"/>
<dbReference type="Gene3D" id="3.40.50.150">
    <property type="entry name" value="Vaccinia Virus protein VP39"/>
    <property type="match status" value="1"/>
</dbReference>
<dbReference type="PANTHER" id="PTHR43712">
    <property type="entry name" value="PUTATIVE (AFU_ORTHOLOGUE AFUA_4G14580)-RELATED"/>
    <property type="match status" value="1"/>
</dbReference>
<dbReference type="Pfam" id="PF00891">
    <property type="entry name" value="Methyltransf_2"/>
    <property type="match status" value="1"/>
</dbReference>
<dbReference type="SUPFAM" id="SSF53335">
    <property type="entry name" value="S-adenosyl-L-methionine-dependent methyltransferases"/>
    <property type="match status" value="1"/>
</dbReference>